<dbReference type="EMBL" id="FPHF01000115">
    <property type="protein sequence ID" value="SFV69729.1"/>
    <property type="molecule type" value="Genomic_DNA"/>
</dbReference>
<name>A0A1W1CVD7_9ZZZZ</name>
<organism evidence="1">
    <name type="scientific">hydrothermal vent metagenome</name>
    <dbReference type="NCBI Taxonomy" id="652676"/>
    <lineage>
        <taxon>unclassified sequences</taxon>
        <taxon>metagenomes</taxon>
        <taxon>ecological metagenomes</taxon>
    </lineage>
</organism>
<dbReference type="AlphaFoldDB" id="A0A1W1CVD7"/>
<evidence type="ECO:0000313" key="1">
    <source>
        <dbReference type="EMBL" id="SFV69729.1"/>
    </source>
</evidence>
<gene>
    <name evidence="1" type="ORF">MNB_SM-4-700</name>
</gene>
<proteinExistence type="predicted"/>
<accession>A0A1W1CVD7</accession>
<reference evidence="1" key="1">
    <citation type="submission" date="2016-10" db="EMBL/GenBank/DDBJ databases">
        <authorList>
            <person name="de Groot N.N."/>
        </authorList>
    </citation>
    <scope>NUCLEOTIDE SEQUENCE</scope>
</reference>
<sequence length="51" mass="5599">MHIPKGFGKNYFSLAAIQAYVSLQKIYANVSSVCTLSGKPLRLKINSPPVF</sequence>
<protein>
    <submittedName>
        <fullName evidence="1">Uncharacterized protein</fullName>
    </submittedName>
</protein>